<evidence type="ECO:0000313" key="4">
    <source>
        <dbReference type="Proteomes" id="UP000033375"/>
    </source>
</evidence>
<evidence type="ECO:0000256" key="2">
    <source>
        <dbReference type="SAM" id="SignalP"/>
    </source>
</evidence>
<dbReference type="AlphaFoldDB" id="A0AB34SD59"/>
<feature type="chain" id="PRO_5044214983" description="Lipoprotein" evidence="2">
    <location>
        <begin position="22"/>
        <end position="260"/>
    </location>
</feature>
<protein>
    <recommendedName>
        <fullName evidence="5">Lipoprotein</fullName>
    </recommendedName>
</protein>
<organism evidence="3 4">
    <name type="scientific">Streptococcus gordonii</name>
    <dbReference type="NCBI Taxonomy" id="1302"/>
    <lineage>
        <taxon>Bacteria</taxon>
        <taxon>Bacillati</taxon>
        <taxon>Bacillota</taxon>
        <taxon>Bacilli</taxon>
        <taxon>Lactobacillales</taxon>
        <taxon>Streptococcaceae</taxon>
        <taxon>Streptococcus</taxon>
    </lineage>
</organism>
<dbReference type="RefSeq" id="WP_045634057.1">
    <property type="nucleotide sequence ID" value="NZ_JYGN01000001.1"/>
</dbReference>
<evidence type="ECO:0000313" key="3">
    <source>
        <dbReference type="EMBL" id="KJQ66333.1"/>
    </source>
</evidence>
<feature type="compositionally biased region" description="Low complexity" evidence="1">
    <location>
        <begin position="23"/>
        <end position="35"/>
    </location>
</feature>
<gene>
    <name evidence="3" type="ORF">TZ88_00034</name>
</gene>
<name>A0AB34SD59_STRGN</name>
<feature type="signal peptide" evidence="2">
    <location>
        <begin position="1"/>
        <end position="21"/>
    </location>
</feature>
<keyword evidence="2" id="KW-0732">Signal</keyword>
<reference evidence="3 4" key="1">
    <citation type="submission" date="2015-02" db="EMBL/GenBank/DDBJ databases">
        <title>Evolution of amylase-binding proteins of oral streptococcal species.</title>
        <authorList>
            <person name="Haase E.M."/>
        </authorList>
    </citation>
    <scope>NUCLEOTIDE SEQUENCE [LARGE SCALE GENOMIC DNA]</scope>
    <source>
        <strain evidence="4">UB10712</strain>
    </source>
</reference>
<proteinExistence type="predicted"/>
<dbReference type="Proteomes" id="UP000033375">
    <property type="component" value="Unassembled WGS sequence"/>
</dbReference>
<evidence type="ECO:0008006" key="5">
    <source>
        <dbReference type="Google" id="ProtNLM"/>
    </source>
</evidence>
<dbReference type="EMBL" id="JYGN01000001">
    <property type="protein sequence ID" value="KJQ66333.1"/>
    <property type="molecule type" value="Genomic_DNA"/>
</dbReference>
<comment type="caution">
    <text evidence="3">The sequence shown here is derived from an EMBL/GenBank/DDBJ whole genome shotgun (WGS) entry which is preliminary data.</text>
</comment>
<sequence length="260" mass="28394">MKNTKLLLMLVIASSMLVACSSNITSDTSDSSKNNPKVETKSTSETEEGNSDSSSKKDSVVDIMNRVAENSKSTDEIYVTGDVTVGEKGDVKAGIYDLEITGGSGNITGDRKKVDLLFINWVAGAPGSSSDFPSKIRLILFDGDILHFSNISKIKFNAVPTKVQTSNELGIGEYIVGRDIKPGTYKLSTNMNMDPQFDNLGWEVRIYNDLTRSTKEQRLAPGNLDVAVKLEEGEIISTSFDNTDHDMSSDEARLIFTELN</sequence>
<feature type="region of interest" description="Disordered" evidence="1">
    <location>
        <begin position="23"/>
        <end position="59"/>
    </location>
</feature>
<dbReference type="PROSITE" id="PS51257">
    <property type="entry name" value="PROKAR_LIPOPROTEIN"/>
    <property type="match status" value="1"/>
</dbReference>
<accession>A0AB34SD59</accession>
<evidence type="ECO:0000256" key="1">
    <source>
        <dbReference type="SAM" id="MobiDB-lite"/>
    </source>
</evidence>